<dbReference type="Pfam" id="PF07967">
    <property type="entry name" value="zf-C3HC"/>
    <property type="match status" value="1"/>
</dbReference>
<name>A0AAN8USU6_9MAGN</name>
<sequence length="381" mass="41264">MAEDPEKRFHSIMDKLFSSPKHVQRGEKRPISAVAKSSSKAKGSSASPTPVCGPWDRGDLLRRLATFKSMTWFAKAKAVSVVNSARRGWVDVVTDAIACEAYGARLFFSTPSSWPQHQVEKAALVFSLKLDNGHKLLCPWTDNACDEALAQFPPTLASLLLSALPIISSSAIDFMQSPQLETFLGQSSLPEFGNICMDASRAEYLGNEYEAHAVTLYNQSTEDVQHPDSPHLRANGQHSNICVYNCGADENMEANETLHSVVLDCKPCGASVGLWAFSTVNRPFEFFKLVGYSEGNSQNGSADGALLYLGLPVTQDLGMANHVTAVDGNSNPVSDCTKLSTAKLLSLTIAGGPPPAKTELQSNNSVAYNWAKFEDSLFFGF</sequence>
<evidence type="ECO:0000313" key="5">
    <source>
        <dbReference type="EMBL" id="KAK6921095.1"/>
    </source>
</evidence>
<reference evidence="5 6" key="1">
    <citation type="submission" date="2023-12" db="EMBL/GenBank/DDBJ databases">
        <title>A high-quality genome assembly for Dillenia turbinata (Dilleniales).</title>
        <authorList>
            <person name="Chanderbali A."/>
        </authorList>
    </citation>
    <scope>NUCLEOTIDE SEQUENCE [LARGE SCALE GENOMIC DNA]</scope>
    <source>
        <strain evidence="5">LSX21</strain>
        <tissue evidence="5">Leaf</tissue>
    </source>
</reference>
<dbReference type="GO" id="GO:0008270">
    <property type="term" value="F:zinc ion binding"/>
    <property type="evidence" value="ECO:0007669"/>
    <property type="project" value="InterPro"/>
</dbReference>
<dbReference type="Proteomes" id="UP001370490">
    <property type="component" value="Unassembled WGS sequence"/>
</dbReference>
<evidence type="ECO:0000313" key="6">
    <source>
        <dbReference type="Proteomes" id="UP001370490"/>
    </source>
</evidence>
<protein>
    <submittedName>
        <fullName evidence="5">Zinc finger, C3HC-like</fullName>
    </submittedName>
</protein>
<feature type="region of interest" description="Disordered" evidence="3">
    <location>
        <begin position="16"/>
        <end position="51"/>
    </location>
</feature>
<dbReference type="EMBL" id="JBAMMX010000020">
    <property type="protein sequence ID" value="KAK6921095.1"/>
    <property type="molecule type" value="Genomic_DNA"/>
</dbReference>
<keyword evidence="6" id="KW-1185">Reference proteome</keyword>
<organism evidence="5 6">
    <name type="scientific">Dillenia turbinata</name>
    <dbReference type="NCBI Taxonomy" id="194707"/>
    <lineage>
        <taxon>Eukaryota</taxon>
        <taxon>Viridiplantae</taxon>
        <taxon>Streptophyta</taxon>
        <taxon>Embryophyta</taxon>
        <taxon>Tracheophyta</taxon>
        <taxon>Spermatophyta</taxon>
        <taxon>Magnoliopsida</taxon>
        <taxon>eudicotyledons</taxon>
        <taxon>Gunneridae</taxon>
        <taxon>Pentapetalae</taxon>
        <taxon>Dilleniales</taxon>
        <taxon>Dilleniaceae</taxon>
        <taxon>Dillenia</taxon>
    </lineage>
</organism>
<evidence type="ECO:0000259" key="4">
    <source>
        <dbReference type="Pfam" id="PF07967"/>
    </source>
</evidence>
<evidence type="ECO:0000256" key="1">
    <source>
        <dbReference type="ARBA" id="ARBA00004123"/>
    </source>
</evidence>
<feature type="compositionally biased region" description="Low complexity" evidence="3">
    <location>
        <begin position="32"/>
        <end position="47"/>
    </location>
</feature>
<dbReference type="PANTHER" id="PTHR15835">
    <property type="entry name" value="NUCLEAR-INTERACTING PARTNER OF ALK"/>
    <property type="match status" value="1"/>
</dbReference>
<proteinExistence type="predicted"/>
<gene>
    <name evidence="5" type="ORF">RJ641_014773</name>
</gene>
<evidence type="ECO:0000256" key="2">
    <source>
        <dbReference type="ARBA" id="ARBA00023242"/>
    </source>
</evidence>
<dbReference type="PANTHER" id="PTHR15835:SF6">
    <property type="entry name" value="ZINC FINGER C3HC-TYPE PROTEIN 1"/>
    <property type="match status" value="1"/>
</dbReference>
<keyword evidence="2" id="KW-0539">Nucleus</keyword>
<comment type="caution">
    <text evidence="5">The sequence shown here is derived from an EMBL/GenBank/DDBJ whole genome shotgun (WGS) entry which is preliminary data.</text>
</comment>
<accession>A0AAN8USU6</accession>
<feature type="domain" description="C3HC-type" evidence="4">
    <location>
        <begin position="54"/>
        <end position="161"/>
    </location>
</feature>
<dbReference type="InterPro" id="IPR012935">
    <property type="entry name" value="NuBaID_N"/>
</dbReference>
<dbReference type="GO" id="GO:0005634">
    <property type="term" value="C:nucleus"/>
    <property type="evidence" value="ECO:0007669"/>
    <property type="project" value="UniProtKB-SubCell"/>
</dbReference>
<evidence type="ECO:0000256" key="3">
    <source>
        <dbReference type="SAM" id="MobiDB-lite"/>
    </source>
</evidence>
<comment type="subcellular location">
    <subcellularLocation>
        <location evidence="1">Nucleus</location>
    </subcellularLocation>
</comment>
<dbReference type="AlphaFoldDB" id="A0AAN8USU6"/>